<accession>A0A1V9RHK4</accession>
<organism evidence="5 6">
    <name type="scientific">Ligilactobacillus salivarius</name>
    <dbReference type="NCBI Taxonomy" id="1624"/>
    <lineage>
        <taxon>Bacteria</taxon>
        <taxon>Bacillati</taxon>
        <taxon>Bacillota</taxon>
        <taxon>Bacilli</taxon>
        <taxon>Lactobacillales</taxon>
        <taxon>Lactobacillaceae</taxon>
        <taxon>Ligilactobacillus</taxon>
    </lineage>
</organism>
<evidence type="ECO:0000256" key="1">
    <source>
        <dbReference type="ARBA" id="ARBA00022676"/>
    </source>
</evidence>
<evidence type="ECO:0000313" key="5">
    <source>
        <dbReference type="EMBL" id="OQQ92660.1"/>
    </source>
</evidence>
<dbReference type="Pfam" id="PF00535">
    <property type="entry name" value="Glycos_transf_2"/>
    <property type="match status" value="1"/>
</dbReference>
<evidence type="ECO:0000256" key="2">
    <source>
        <dbReference type="ARBA" id="ARBA00022679"/>
    </source>
</evidence>
<dbReference type="CDD" id="cd04194">
    <property type="entry name" value="GT8_A4GalT_like"/>
    <property type="match status" value="1"/>
</dbReference>
<gene>
    <name evidence="5" type="ORF">B6U56_00385</name>
</gene>
<dbReference type="Gene3D" id="3.90.550.10">
    <property type="entry name" value="Spore Coat Polysaccharide Biosynthesis Protein SpsA, Chain A"/>
    <property type="match status" value="2"/>
</dbReference>
<name>A0A1V9RHK4_9LACO</name>
<dbReference type="PANTHER" id="PTHR13778:SF47">
    <property type="entry name" value="LIPOPOLYSACCHARIDE 1,3-GALACTOSYLTRANSFERASE"/>
    <property type="match status" value="1"/>
</dbReference>
<dbReference type="Pfam" id="PF01501">
    <property type="entry name" value="Glyco_transf_8"/>
    <property type="match status" value="1"/>
</dbReference>
<dbReference type="PANTHER" id="PTHR13778">
    <property type="entry name" value="GLYCOSYLTRANSFERASE 8 DOMAIN-CONTAINING PROTEIN"/>
    <property type="match status" value="1"/>
</dbReference>
<dbReference type="AlphaFoldDB" id="A0A1V9RHK4"/>
<dbReference type="RefSeq" id="WP_081533407.1">
    <property type="nucleotide sequence ID" value="NZ_NBEF01000004.1"/>
</dbReference>
<evidence type="ECO:0000256" key="3">
    <source>
        <dbReference type="ARBA" id="ARBA00022723"/>
    </source>
</evidence>
<dbReference type="Proteomes" id="UP000192575">
    <property type="component" value="Unassembled WGS sequence"/>
</dbReference>
<dbReference type="InterPro" id="IPR029044">
    <property type="entry name" value="Nucleotide-diphossugar_trans"/>
</dbReference>
<dbReference type="InterPro" id="IPR002495">
    <property type="entry name" value="Glyco_trans_8"/>
</dbReference>
<dbReference type="SUPFAM" id="SSF53448">
    <property type="entry name" value="Nucleotide-diphospho-sugar transferases"/>
    <property type="match status" value="2"/>
</dbReference>
<dbReference type="GO" id="GO:0016757">
    <property type="term" value="F:glycosyltransferase activity"/>
    <property type="evidence" value="ECO:0007669"/>
    <property type="project" value="UniProtKB-KW"/>
</dbReference>
<dbReference type="InterPro" id="IPR001173">
    <property type="entry name" value="Glyco_trans_2-like"/>
</dbReference>
<evidence type="ECO:0000259" key="4">
    <source>
        <dbReference type="Pfam" id="PF00535"/>
    </source>
</evidence>
<evidence type="ECO:0000313" key="6">
    <source>
        <dbReference type="Proteomes" id="UP000192575"/>
    </source>
</evidence>
<proteinExistence type="predicted"/>
<protein>
    <submittedName>
        <fullName evidence="5">Glycosyl transferase family 8</fullName>
    </submittedName>
</protein>
<reference evidence="5 6" key="1">
    <citation type="submission" date="2017-03" db="EMBL/GenBank/DDBJ databases">
        <title>Phylogenomics and comparative genomics of Lactobacillus salivarius, a mammalian gut commensal.</title>
        <authorList>
            <person name="Harris H.M."/>
        </authorList>
    </citation>
    <scope>NUCLEOTIDE SEQUENCE [LARGE SCALE GENOMIC DNA]</scope>
    <source>
        <strain evidence="5 6">JCM 1047</strain>
    </source>
</reference>
<comment type="caution">
    <text evidence="5">The sequence shown here is derived from an EMBL/GenBank/DDBJ whole genome shotgun (WGS) entry which is preliminary data.</text>
</comment>
<keyword evidence="1" id="KW-0328">Glycosyltransferase</keyword>
<sequence length="712" mass="84155">MSNEKMISTIILTNGHEERLKSSIDSIINQDYPNKELIIVSTKSSEVLDEYETNPMIKIHIKPELSGSKVRDFALNQVEGEYIFFIDPQDTLLNDQSLSQLYKDMEDNDSNFLATAFITLRDGLFYFGEPHEDVNPITTDDYWFYFVKIREIRPIYGKLFGKEILNNLNVDIQSDQQFVKFLILNAKNPIFDKKESGKYVWFDTDERQSLDLDRNEIPIPKYLNDVSIEKDDIDECINIAICIDDNYCQHINPMVYSIEKNTRERVRMHIVYYKLKAESLENILKLNELLTNVELKLCKVREYQYDWLSKFKENRLPTEAYFRLLLPELLPDVKRILYLDVDMLILDSLGELYRTDLENNILGVVRDFPFTNYKDYKDSWSYFLLGKFGNRYFNSGMLLMDLVAMRENNIVRRFMEFILKTSQHYLLGDQDAFNIFFFYNVKILEDRYNYIAENQKILQKTNLEVTVMHYCGYSNPKPWLIYNDGSKYVQPAIRLYREYQRKVNKLLTANAPKVLVVVQETRHSNNLNQIIEGIDYQNYGNYEVAFVPLRENSNAEILKNNYSQITIIKSRSDLEKMIENADYFYYMKDTSYFSEWDAISILIDSIIEKDADYIIASHQIFSIKHGNYQVRSESKKIIDISDKKLGDLIIEKPIIFTQNEGFLIKKEILKKSNSSISQDIIPDATIHSRIFNNAKRKYLYDRSLWIKVDFEN</sequence>
<dbReference type="InterPro" id="IPR050748">
    <property type="entry name" value="Glycosyltrans_8_dom-fam"/>
</dbReference>
<dbReference type="GO" id="GO:0046872">
    <property type="term" value="F:metal ion binding"/>
    <property type="evidence" value="ECO:0007669"/>
    <property type="project" value="UniProtKB-KW"/>
</dbReference>
<keyword evidence="3" id="KW-0479">Metal-binding</keyword>
<dbReference type="EMBL" id="NBEF01000004">
    <property type="protein sequence ID" value="OQQ92660.1"/>
    <property type="molecule type" value="Genomic_DNA"/>
</dbReference>
<dbReference type="CDD" id="cd00761">
    <property type="entry name" value="Glyco_tranf_GTA_type"/>
    <property type="match status" value="1"/>
</dbReference>
<keyword evidence="2 5" id="KW-0808">Transferase</keyword>
<feature type="domain" description="Glycosyltransferase 2-like" evidence="4">
    <location>
        <begin position="10"/>
        <end position="117"/>
    </location>
</feature>